<evidence type="ECO:0000256" key="1">
    <source>
        <dbReference type="ARBA" id="ARBA00010838"/>
    </source>
</evidence>
<dbReference type="InterPro" id="IPR001360">
    <property type="entry name" value="Glyco_hydro_1"/>
</dbReference>
<accession>A0A9P0CKW0</accession>
<name>A0A9P0CKW0_9CUCU</name>
<evidence type="ECO:0000313" key="7">
    <source>
        <dbReference type="EMBL" id="CAH1102473.1"/>
    </source>
</evidence>
<evidence type="ECO:0000256" key="6">
    <source>
        <dbReference type="SAM" id="SignalP"/>
    </source>
</evidence>
<sequence length="639" mass="72889">MGFCLQAFIALVLVQASCGQHDYPPPHHPHYVPPPPPPHHIPPPHPEPYPQPCSPPHVEPHPHPYPHPHPVPHVEPHPHPYPPHPEPYPQHCPAPPHPEPHVEPHPHPLPHPEPYPQPCPPPHPPSHPPPYPHPHPPPHPPIHPPPYVPQHPHPIPPPPPPPVYHGIFPQHFSFGVSNGAYDHEGGYLQDGAGESIYDRWIHNNPHLILDGSNGDVSADGYNHLEEDVEILNNLTVRHYVFSLSWARIIPTGCGDVNKAAIKHYQRQIELLRENQIEPIVVLYNGDLPQALQDQGGFLSDQFPRWFTEYANVAFECFGGSVQYWITFDDPFGHCHEGYGEGTLPPGVGDNPGVNEYICGHHLLKAHADVYHLYDDSYRYIQKGKVSMAIYSPWFEPATDCQTDIEAAETRLQFHIGWFAHPIYVGDYPKVMIQRISQLSELQGLCESRLPVFTRKEIEWIKDTHDFFALTYFIGYHVSAVSDESCLSPSLNGDAGSEIVTIKGDDTWGIRKVVVWVKQQYLNPSIFILNNGFVLADRSLEDYSRIDYIKKILIHIYDAMTKDDVRIYAYTYYSYIDGFVRTFGYTIKFGFYDVEFDCPAKTRTARISADYYRHVCKYGCIDDPCPPRHHHEYFGEHVVY</sequence>
<feature type="region of interest" description="Disordered" evidence="5">
    <location>
        <begin position="25"/>
        <end position="159"/>
    </location>
</feature>
<protein>
    <submittedName>
        <fullName evidence="7">Uncharacterized protein</fullName>
    </submittedName>
</protein>
<dbReference type="OrthoDB" id="6737095at2759"/>
<keyword evidence="3" id="KW-0326">Glycosidase</keyword>
<evidence type="ECO:0000313" key="8">
    <source>
        <dbReference type="Proteomes" id="UP001153636"/>
    </source>
</evidence>
<dbReference type="EMBL" id="OV651825">
    <property type="protein sequence ID" value="CAH1102473.1"/>
    <property type="molecule type" value="Genomic_DNA"/>
</dbReference>
<reference evidence="7" key="1">
    <citation type="submission" date="2022-01" db="EMBL/GenBank/DDBJ databases">
        <authorList>
            <person name="King R."/>
        </authorList>
    </citation>
    <scope>NUCLEOTIDE SEQUENCE</scope>
</reference>
<evidence type="ECO:0000256" key="4">
    <source>
        <dbReference type="RuleBase" id="RU003690"/>
    </source>
</evidence>
<evidence type="ECO:0000256" key="2">
    <source>
        <dbReference type="ARBA" id="ARBA00022801"/>
    </source>
</evidence>
<dbReference type="GO" id="GO:0005975">
    <property type="term" value="P:carbohydrate metabolic process"/>
    <property type="evidence" value="ECO:0007669"/>
    <property type="project" value="InterPro"/>
</dbReference>
<dbReference type="Proteomes" id="UP001153636">
    <property type="component" value="Chromosome 13"/>
</dbReference>
<feature type="compositionally biased region" description="Pro residues" evidence="5">
    <location>
        <begin position="31"/>
        <end position="71"/>
    </location>
</feature>
<dbReference type="Gene3D" id="3.20.20.80">
    <property type="entry name" value="Glycosidases"/>
    <property type="match status" value="1"/>
</dbReference>
<proteinExistence type="inferred from homology"/>
<dbReference type="PANTHER" id="PTHR10353">
    <property type="entry name" value="GLYCOSYL HYDROLASE"/>
    <property type="match status" value="1"/>
</dbReference>
<dbReference type="Pfam" id="PF00232">
    <property type="entry name" value="Glyco_hydro_1"/>
    <property type="match status" value="1"/>
</dbReference>
<dbReference type="InterPro" id="IPR017853">
    <property type="entry name" value="GH"/>
</dbReference>
<feature type="signal peptide" evidence="6">
    <location>
        <begin position="1"/>
        <end position="19"/>
    </location>
</feature>
<feature type="chain" id="PRO_5040254719" evidence="6">
    <location>
        <begin position="20"/>
        <end position="639"/>
    </location>
</feature>
<dbReference type="SUPFAM" id="SSF51445">
    <property type="entry name" value="(Trans)glycosidases"/>
    <property type="match status" value="1"/>
</dbReference>
<keyword evidence="6" id="KW-0732">Signal</keyword>
<organism evidence="7 8">
    <name type="scientific">Psylliodes chrysocephalus</name>
    <dbReference type="NCBI Taxonomy" id="3402493"/>
    <lineage>
        <taxon>Eukaryota</taxon>
        <taxon>Metazoa</taxon>
        <taxon>Ecdysozoa</taxon>
        <taxon>Arthropoda</taxon>
        <taxon>Hexapoda</taxon>
        <taxon>Insecta</taxon>
        <taxon>Pterygota</taxon>
        <taxon>Neoptera</taxon>
        <taxon>Endopterygota</taxon>
        <taxon>Coleoptera</taxon>
        <taxon>Polyphaga</taxon>
        <taxon>Cucujiformia</taxon>
        <taxon>Chrysomeloidea</taxon>
        <taxon>Chrysomelidae</taxon>
        <taxon>Galerucinae</taxon>
        <taxon>Alticini</taxon>
        <taxon>Psylliodes</taxon>
    </lineage>
</organism>
<dbReference type="AlphaFoldDB" id="A0A9P0CKW0"/>
<feature type="compositionally biased region" description="Pro residues" evidence="5">
    <location>
        <begin position="79"/>
        <end position="97"/>
    </location>
</feature>
<dbReference type="PANTHER" id="PTHR10353:SF36">
    <property type="entry name" value="LP05116P"/>
    <property type="match status" value="1"/>
</dbReference>
<comment type="similarity">
    <text evidence="1 4">Belongs to the glycosyl hydrolase 1 family.</text>
</comment>
<evidence type="ECO:0000256" key="3">
    <source>
        <dbReference type="ARBA" id="ARBA00023295"/>
    </source>
</evidence>
<gene>
    <name evidence="7" type="ORF">PSYICH_LOCUS4016</name>
</gene>
<keyword evidence="8" id="KW-1185">Reference proteome</keyword>
<keyword evidence="2" id="KW-0378">Hydrolase</keyword>
<evidence type="ECO:0000256" key="5">
    <source>
        <dbReference type="SAM" id="MobiDB-lite"/>
    </source>
</evidence>
<dbReference type="GO" id="GO:0008422">
    <property type="term" value="F:beta-glucosidase activity"/>
    <property type="evidence" value="ECO:0007669"/>
    <property type="project" value="TreeGrafter"/>
</dbReference>
<feature type="compositionally biased region" description="Pro residues" evidence="5">
    <location>
        <begin position="107"/>
        <end position="159"/>
    </location>
</feature>